<keyword evidence="7" id="KW-1185">Reference proteome</keyword>
<dbReference type="InterPro" id="IPR017871">
    <property type="entry name" value="ABC_transporter-like_CS"/>
</dbReference>
<gene>
    <name evidence="6" type="ORF">SE18_16890</name>
</gene>
<dbReference type="Gene3D" id="3.40.50.300">
    <property type="entry name" value="P-loop containing nucleotide triphosphate hydrolases"/>
    <property type="match status" value="1"/>
</dbReference>
<evidence type="ECO:0000256" key="3">
    <source>
        <dbReference type="ARBA" id="ARBA00022741"/>
    </source>
</evidence>
<dbReference type="InterPro" id="IPR027417">
    <property type="entry name" value="P-loop_NTPase"/>
</dbReference>
<dbReference type="RefSeq" id="WP_054535634.1">
    <property type="nucleotide sequence ID" value="NZ_LGKP01000025.1"/>
</dbReference>
<protein>
    <submittedName>
        <fullName evidence="6">ABC transporter</fullName>
    </submittedName>
</protein>
<evidence type="ECO:0000256" key="2">
    <source>
        <dbReference type="ARBA" id="ARBA00022448"/>
    </source>
</evidence>
<dbReference type="Proteomes" id="UP000050277">
    <property type="component" value="Unassembled WGS sequence"/>
</dbReference>
<dbReference type="GO" id="GO:0005524">
    <property type="term" value="F:ATP binding"/>
    <property type="evidence" value="ECO:0007669"/>
    <property type="project" value="UniProtKB-KW"/>
</dbReference>
<dbReference type="STRING" id="70996.SE18_16890"/>
<sequence>MTTVVQTTNLSKTYGKNRGIDNLNLQVLQGEVFGYLGPNGAGKTTTIRTILDFIRPTSGSAQIFGLDSQRDSLAIHQKISYLPGELVMYEKMTGSEMLHYFAQLRGNVSQTAIKQLAERLELDLKRPIRSLSKGNKQKVGLVQAFMGQPELLILDEPTSGLDPLVQQTFYQLVLEAKNAGRTVFLSSHVMSEVEHICDRVGIIRAGKLLAIDTVKALKARARRTLDLYFAQPIEPSVFDHIPNIDDLQVIGNHVHCAVTGSIDQLIKTAAQFELRDLVSQATDLEDIFLAYYKGEVSDVA</sequence>
<organism evidence="6 7">
    <name type="scientific">Herpetosiphon geysericola</name>
    <dbReference type="NCBI Taxonomy" id="70996"/>
    <lineage>
        <taxon>Bacteria</taxon>
        <taxon>Bacillati</taxon>
        <taxon>Chloroflexota</taxon>
        <taxon>Chloroflexia</taxon>
        <taxon>Herpetosiphonales</taxon>
        <taxon>Herpetosiphonaceae</taxon>
        <taxon>Herpetosiphon</taxon>
    </lineage>
</organism>
<dbReference type="Pfam" id="PF00005">
    <property type="entry name" value="ABC_tran"/>
    <property type="match status" value="1"/>
</dbReference>
<evidence type="ECO:0000259" key="5">
    <source>
        <dbReference type="PROSITE" id="PS50893"/>
    </source>
</evidence>
<keyword evidence="3" id="KW-0547">Nucleotide-binding</keyword>
<dbReference type="PATRIC" id="fig|70996.4.peg.251"/>
<keyword evidence="4" id="KW-0067">ATP-binding</keyword>
<dbReference type="InterPro" id="IPR003439">
    <property type="entry name" value="ABC_transporter-like_ATP-bd"/>
</dbReference>
<evidence type="ECO:0000256" key="4">
    <source>
        <dbReference type="ARBA" id="ARBA00022840"/>
    </source>
</evidence>
<reference evidence="6 7" key="1">
    <citation type="submission" date="2015-07" db="EMBL/GenBank/DDBJ databases">
        <title>Whole genome sequence of Herpetosiphon geysericola DSM 7119.</title>
        <authorList>
            <person name="Hemp J."/>
            <person name="Ward L.M."/>
            <person name="Pace L.A."/>
            <person name="Fischer W.W."/>
        </authorList>
    </citation>
    <scope>NUCLEOTIDE SEQUENCE [LARGE SCALE GENOMIC DNA]</scope>
    <source>
        <strain evidence="6 7">DSM 7119</strain>
    </source>
</reference>
<dbReference type="PANTHER" id="PTHR42711">
    <property type="entry name" value="ABC TRANSPORTER ATP-BINDING PROTEIN"/>
    <property type="match status" value="1"/>
</dbReference>
<dbReference type="SUPFAM" id="SSF52540">
    <property type="entry name" value="P-loop containing nucleoside triphosphate hydrolases"/>
    <property type="match status" value="1"/>
</dbReference>
<comment type="similarity">
    <text evidence="1">Belongs to the ABC transporter superfamily.</text>
</comment>
<feature type="domain" description="ABC transporter" evidence="5">
    <location>
        <begin position="5"/>
        <end position="230"/>
    </location>
</feature>
<proteinExistence type="inferred from homology"/>
<dbReference type="AlphaFoldDB" id="A0A0N8GR28"/>
<evidence type="ECO:0000313" key="6">
    <source>
        <dbReference type="EMBL" id="KPL85338.1"/>
    </source>
</evidence>
<dbReference type="PROSITE" id="PS50893">
    <property type="entry name" value="ABC_TRANSPORTER_2"/>
    <property type="match status" value="1"/>
</dbReference>
<dbReference type="InterPro" id="IPR050763">
    <property type="entry name" value="ABC_transporter_ATP-binding"/>
</dbReference>
<evidence type="ECO:0000256" key="1">
    <source>
        <dbReference type="ARBA" id="ARBA00005417"/>
    </source>
</evidence>
<dbReference type="PANTHER" id="PTHR42711:SF5">
    <property type="entry name" value="ABC TRANSPORTER ATP-BINDING PROTEIN NATA"/>
    <property type="match status" value="1"/>
</dbReference>
<dbReference type="PROSITE" id="PS00211">
    <property type="entry name" value="ABC_TRANSPORTER_1"/>
    <property type="match status" value="1"/>
</dbReference>
<evidence type="ECO:0000313" key="7">
    <source>
        <dbReference type="Proteomes" id="UP000050277"/>
    </source>
</evidence>
<keyword evidence="2" id="KW-0813">Transport</keyword>
<name>A0A0N8GR28_9CHLR</name>
<dbReference type="EMBL" id="LGKP01000025">
    <property type="protein sequence ID" value="KPL85338.1"/>
    <property type="molecule type" value="Genomic_DNA"/>
</dbReference>
<dbReference type="InterPro" id="IPR003593">
    <property type="entry name" value="AAA+_ATPase"/>
</dbReference>
<dbReference type="CDD" id="cd03230">
    <property type="entry name" value="ABC_DR_subfamily_A"/>
    <property type="match status" value="1"/>
</dbReference>
<dbReference type="OrthoDB" id="9804819at2"/>
<comment type="caution">
    <text evidence="6">The sequence shown here is derived from an EMBL/GenBank/DDBJ whole genome shotgun (WGS) entry which is preliminary data.</text>
</comment>
<dbReference type="GO" id="GO:0016887">
    <property type="term" value="F:ATP hydrolysis activity"/>
    <property type="evidence" value="ECO:0007669"/>
    <property type="project" value="InterPro"/>
</dbReference>
<accession>A0A0N8GR28</accession>
<dbReference type="SMART" id="SM00382">
    <property type="entry name" value="AAA"/>
    <property type="match status" value="1"/>
</dbReference>